<dbReference type="Ensembl" id="ENSSPUT00000021091.1">
    <property type="protein sequence ID" value="ENSSPUP00000019801.1"/>
    <property type="gene ID" value="ENSSPUG00000015234.1"/>
</dbReference>
<comment type="subcellular location">
    <subcellularLocation>
        <location evidence="2">Secreted</location>
    </subcellularLocation>
    <subcellularLocation>
        <location evidence="1">Target cell membrane</location>
        <topology evidence="1">Multi-pass membrane protein</topology>
    </subcellularLocation>
</comment>
<evidence type="ECO:0000256" key="8">
    <source>
        <dbReference type="ARBA" id="ARBA00022537"/>
    </source>
</evidence>
<dbReference type="InterPro" id="IPR036383">
    <property type="entry name" value="TSP1_rpt_sf"/>
</dbReference>
<evidence type="ECO:0000259" key="28">
    <source>
        <dbReference type="PROSITE" id="PS51412"/>
    </source>
</evidence>
<dbReference type="PANTHER" id="PTHR45742:SF4">
    <property type="entry name" value="COMPLEMENT COMPONENT C6"/>
    <property type="match status" value="1"/>
</dbReference>
<dbReference type="SUPFAM" id="SSF57535">
    <property type="entry name" value="Complement control module/SCR domain"/>
    <property type="match status" value="2"/>
</dbReference>
<evidence type="ECO:0000313" key="30">
    <source>
        <dbReference type="Ensembl" id="ENSSPUP00000019801.1"/>
    </source>
</evidence>
<dbReference type="PROSITE" id="PS51412">
    <property type="entry name" value="MACPF_2"/>
    <property type="match status" value="1"/>
</dbReference>
<dbReference type="GO" id="GO:0044218">
    <property type="term" value="C:other organism cell membrane"/>
    <property type="evidence" value="ECO:0007669"/>
    <property type="project" value="UniProtKB-KW"/>
</dbReference>
<dbReference type="Gene3D" id="4.10.400.10">
    <property type="entry name" value="Low-density Lipoprotein Receptor"/>
    <property type="match status" value="1"/>
</dbReference>
<keyword evidence="6" id="KW-0964">Secreted</keyword>
<sequence>MQRANLVFLILLSAGIENSHGCYCEHYPWGQWSSCSRTCSSGTQHRERHSIKYTICTINSAVCAQQKTRSSHQVLVTLQWALDYFRVRPLLRPSQFAGEPCTEQMVDYRRCFSTKLCNIEEVDCQNKFQCENGRCIANSLKCNQENDCGDNSDEMDCPRKVHQKIVCPRKYDSIPGVQLMGNGFHLLAGESRGEILDNSFNGGKCITVKNNDTRKTFRVPENLEIVSFQVLEEEDDLQTRNYNSLMSMTHDHSRHRFLWYISIRSSGIPYLWSTDTHKQAVSSSSFKEAIKASHAMNSIFIRVHKVIAVLNFTMKQTDLQLSGVFLKALNSLPLEYNYALYSRIFDDFGTHYYTSGSMGGTYDLLYQYSRENLESSGRSEKMVACVWRETIKTYFFFFKKREHEKRCSFLQSSERSISLIKGGRSEYAAALALEKKGSFPGQTIFTNWLESTKENPIVVGFELASILELVKNFPCAVTKRRNLMRALREYMDKFDPCKCAPCPNNGRPVLSGTECLCVCQAGTYGDNCEKRAPDYKSVAVDGYWSCWSIWSSCDAAFKKKRTRVCNNPSPLNGGKPCEGESVQEEDCYIALFADEGALCINDDEARREEEIDNAEPDSGCLKPDPPENGFIRQYSVGEEAEIVCMTGYDLVGYQYLRCLPDNTWRQETVECQLSVCSRPSVSDGVSVTPFKNEYQIGDTIQLSCPSGFIVTGQEKYICGEELSWKPSILKSITCEKVKQTRSRGICGQGQKEVGAQCVCMSPEEDCDSYSENVCVLDAVAERSLTKPSCQYLAEKCLDGQQLHFLHSGPCSDTALNWAMQRANLSASSTKREPCGYNVCYDWETCSESQSQCICLLPSQCPTETAQLYCVQAGSGRRKKTATLCSLGAMKCARMRTTILHAGECRV</sequence>
<evidence type="ECO:0000313" key="31">
    <source>
        <dbReference type="Proteomes" id="UP000694392"/>
    </source>
</evidence>
<evidence type="ECO:0000256" key="7">
    <source>
        <dbReference type="ARBA" id="ARBA00022536"/>
    </source>
</evidence>
<dbReference type="AlphaFoldDB" id="A0A8D0H7F8"/>
<dbReference type="Proteomes" id="UP000694392">
    <property type="component" value="Unplaced"/>
</dbReference>
<dbReference type="InterPro" id="IPR003884">
    <property type="entry name" value="FacI_MAC"/>
</dbReference>
<evidence type="ECO:0000256" key="24">
    <source>
        <dbReference type="PROSITE-ProRule" id="PRU00124"/>
    </source>
</evidence>
<evidence type="ECO:0000256" key="25">
    <source>
        <dbReference type="PROSITE-ProRule" id="PRU00302"/>
    </source>
</evidence>
<dbReference type="Gene3D" id="3.30.60.30">
    <property type="match status" value="2"/>
</dbReference>
<dbReference type="PROSITE" id="PS50068">
    <property type="entry name" value="LDLRA_2"/>
    <property type="match status" value="1"/>
</dbReference>
<evidence type="ECO:0000256" key="10">
    <source>
        <dbReference type="ARBA" id="ARBA00022659"/>
    </source>
</evidence>
<dbReference type="InterPro" id="IPR001862">
    <property type="entry name" value="MAC_perforin"/>
</dbReference>
<feature type="disulfide bond" evidence="24">
    <location>
        <begin position="142"/>
        <end position="157"/>
    </location>
</feature>
<dbReference type="Pfam" id="PF21195">
    <property type="entry name" value="EGF_C8A_B_C6"/>
    <property type="match status" value="1"/>
</dbReference>
<evidence type="ECO:0000256" key="12">
    <source>
        <dbReference type="ARBA" id="ARBA00022729"/>
    </source>
</evidence>
<keyword evidence="11" id="KW-0812">Transmembrane</keyword>
<keyword evidence="10 25" id="KW-0768">Sushi</keyword>
<dbReference type="SMART" id="SM00209">
    <property type="entry name" value="TSP1"/>
    <property type="match status" value="2"/>
</dbReference>
<keyword evidence="9" id="KW-0399">Innate immunity</keyword>
<keyword evidence="18" id="KW-0472">Membrane</keyword>
<keyword evidence="15" id="KW-0391">Immunity</keyword>
<dbReference type="PROSITE" id="PS01209">
    <property type="entry name" value="LDLRA_1"/>
    <property type="match status" value="1"/>
</dbReference>
<evidence type="ECO:0000256" key="14">
    <source>
        <dbReference type="ARBA" id="ARBA00022852"/>
    </source>
</evidence>
<dbReference type="Gene3D" id="2.10.70.10">
    <property type="entry name" value="Complement Module, domain 1"/>
    <property type="match status" value="2"/>
</dbReference>
<feature type="signal peptide" evidence="26">
    <location>
        <begin position="1"/>
        <end position="21"/>
    </location>
</feature>
<dbReference type="InterPro" id="IPR002350">
    <property type="entry name" value="Kazal_dom"/>
</dbReference>
<dbReference type="Pfam" id="PF01823">
    <property type="entry name" value="MACPF"/>
    <property type="match status" value="1"/>
</dbReference>
<evidence type="ECO:0000256" key="20">
    <source>
        <dbReference type="ARBA" id="ARBA00023180"/>
    </source>
</evidence>
<evidence type="ECO:0000256" key="1">
    <source>
        <dbReference type="ARBA" id="ARBA00004276"/>
    </source>
</evidence>
<keyword evidence="17" id="KW-0473">Membrane attack complex</keyword>
<protein>
    <recommendedName>
        <fullName evidence="4">Complement component C6</fullName>
    </recommendedName>
</protein>
<keyword evidence="12 26" id="KW-0732">Signal</keyword>
<comment type="caution">
    <text evidence="25">Lacks conserved residue(s) required for the propagation of feature annotation.</text>
</comment>
<keyword evidence="31" id="KW-1185">Reference proteome</keyword>
<dbReference type="GO" id="GO:0005579">
    <property type="term" value="C:membrane attack complex"/>
    <property type="evidence" value="ECO:0007669"/>
    <property type="project" value="UniProtKB-KW"/>
</dbReference>
<dbReference type="InterPro" id="IPR000436">
    <property type="entry name" value="Sushi_SCR_CCP_dom"/>
</dbReference>
<keyword evidence="16" id="KW-0180">Complement pathway</keyword>
<name>A0A8D0H7F8_SPHPU</name>
<evidence type="ECO:0000256" key="15">
    <source>
        <dbReference type="ARBA" id="ARBA00022859"/>
    </source>
</evidence>
<dbReference type="PROSITE" id="PS00279">
    <property type="entry name" value="MACPF_1"/>
    <property type="match status" value="1"/>
</dbReference>
<dbReference type="SMART" id="SM00032">
    <property type="entry name" value="CCP"/>
    <property type="match status" value="2"/>
</dbReference>
<feature type="chain" id="PRO_5034136547" description="Complement component C6" evidence="26">
    <location>
        <begin position="22"/>
        <end position="906"/>
    </location>
</feature>
<evidence type="ECO:0000256" key="21">
    <source>
        <dbReference type="ARBA" id="ARBA00023298"/>
    </source>
</evidence>
<dbReference type="InterPro" id="IPR036055">
    <property type="entry name" value="LDL_receptor-like_sf"/>
</dbReference>
<dbReference type="Pfam" id="PF00057">
    <property type="entry name" value="Ldl_recept_a"/>
    <property type="match status" value="1"/>
</dbReference>
<evidence type="ECO:0000256" key="3">
    <source>
        <dbReference type="ARBA" id="ARBA00009214"/>
    </source>
</evidence>
<dbReference type="InterPro" id="IPR023415">
    <property type="entry name" value="LDLR_class-A_CS"/>
</dbReference>
<dbReference type="InterPro" id="IPR035976">
    <property type="entry name" value="Sushi/SCR/CCP_sf"/>
</dbReference>
<dbReference type="SUPFAM" id="SSF57424">
    <property type="entry name" value="LDL receptor-like module"/>
    <property type="match status" value="1"/>
</dbReference>
<organism evidence="30 31">
    <name type="scientific">Sphenodon punctatus</name>
    <name type="common">Tuatara</name>
    <name type="synonym">Hatteria punctata</name>
    <dbReference type="NCBI Taxonomy" id="8508"/>
    <lineage>
        <taxon>Eukaryota</taxon>
        <taxon>Metazoa</taxon>
        <taxon>Chordata</taxon>
        <taxon>Craniata</taxon>
        <taxon>Vertebrata</taxon>
        <taxon>Euteleostomi</taxon>
        <taxon>Lepidosauria</taxon>
        <taxon>Sphenodontia</taxon>
        <taxon>Sphenodontidae</taxon>
        <taxon>Sphenodon</taxon>
    </lineage>
</organism>
<dbReference type="SUPFAM" id="SSF82895">
    <property type="entry name" value="TSP-1 type 1 repeat"/>
    <property type="match status" value="2"/>
</dbReference>
<evidence type="ECO:0000256" key="22">
    <source>
        <dbReference type="ARBA" id="ARBA00093291"/>
    </source>
</evidence>
<dbReference type="PROSITE" id="PS51465">
    <property type="entry name" value="KAZAL_2"/>
    <property type="match status" value="1"/>
</dbReference>
<evidence type="ECO:0000259" key="29">
    <source>
        <dbReference type="PROSITE" id="PS51465"/>
    </source>
</evidence>
<evidence type="ECO:0000256" key="9">
    <source>
        <dbReference type="ARBA" id="ARBA00022588"/>
    </source>
</evidence>
<comment type="similarity">
    <text evidence="3">Belongs to the complement C6/C7/C8/C9 family.</text>
</comment>
<dbReference type="InterPro" id="IPR000884">
    <property type="entry name" value="TSP1_rpt"/>
</dbReference>
<feature type="disulfide bond" evidence="25">
    <location>
        <begin position="644"/>
        <end position="671"/>
    </location>
</feature>
<feature type="domain" description="Sushi" evidence="27">
    <location>
        <begin position="674"/>
        <end position="736"/>
    </location>
</feature>
<dbReference type="PRINTS" id="PR00764">
    <property type="entry name" value="COMPLEMENTC9"/>
</dbReference>
<feature type="domain" description="Kazal-like" evidence="29">
    <location>
        <begin position="758"/>
        <end position="812"/>
    </location>
</feature>
<reference evidence="30" key="2">
    <citation type="submission" date="2025-09" db="UniProtKB">
        <authorList>
            <consortium name="Ensembl"/>
        </authorList>
    </citation>
    <scope>IDENTIFICATION</scope>
</reference>
<evidence type="ECO:0000256" key="13">
    <source>
        <dbReference type="ARBA" id="ARBA00022737"/>
    </source>
</evidence>
<evidence type="ECO:0000256" key="18">
    <source>
        <dbReference type="ARBA" id="ARBA00023136"/>
    </source>
</evidence>
<dbReference type="FunFam" id="2.20.100.10:FF:000002">
    <property type="entry name" value="Unc-5 netrin receptor C"/>
    <property type="match status" value="1"/>
</dbReference>
<dbReference type="FunFam" id="4.10.400.10:FF:000065">
    <property type="entry name" value="Transmembrane protease serine 7"/>
    <property type="match status" value="1"/>
</dbReference>
<dbReference type="PROSITE" id="PS50923">
    <property type="entry name" value="SUSHI"/>
    <property type="match status" value="2"/>
</dbReference>
<evidence type="ECO:0000256" key="5">
    <source>
        <dbReference type="ARBA" id="ARBA00022452"/>
    </source>
</evidence>
<dbReference type="SMART" id="SM00192">
    <property type="entry name" value="LDLa"/>
    <property type="match status" value="1"/>
</dbReference>
<proteinExistence type="inferred from homology"/>
<dbReference type="InterPro" id="IPR002172">
    <property type="entry name" value="LDrepeatLR_classA_rpt"/>
</dbReference>
<dbReference type="SMART" id="SM00457">
    <property type="entry name" value="MACPF"/>
    <property type="match status" value="1"/>
</dbReference>
<dbReference type="OMA" id="VDSHCVC"/>
<accession>A0A8D0H7F8</accession>
<keyword evidence="21" id="KW-1053">Target membrane</keyword>
<dbReference type="SMART" id="SM00057">
    <property type="entry name" value="FIMAC"/>
    <property type="match status" value="2"/>
</dbReference>
<dbReference type="GO" id="GO:0031640">
    <property type="term" value="P:killing of cells of another organism"/>
    <property type="evidence" value="ECO:0007669"/>
    <property type="project" value="UniProtKB-KW"/>
</dbReference>
<feature type="domain" description="MACPF" evidence="28">
    <location>
        <begin position="163"/>
        <end position="498"/>
    </location>
</feature>
<dbReference type="CDD" id="cd00112">
    <property type="entry name" value="LDLa"/>
    <property type="match status" value="1"/>
</dbReference>
<evidence type="ECO:0000256" key="6">
    <source>
        <dbReference type="ARBA" id="ARBA00022525"/>
    </source>
</evidence>
<evidence type="ECO:0000256" key="4">
    <source>
        <dbReference type="ARBA" id="ARBA00018265"/>
    </source>
</evidence>
<dbReference type="Gene3D" id="2.20.100.10">
    <property type="entry name" value="Thrombospondin type-1 (TSP1) repeat"/>
    <property type="match status" value="2"/>
</dbReference>
<evidence type="ECO:0000256" key="11">
    <source>
        <dbReference type="ARBA" id="ARBA00022692"/>
    </source>
</evidence>
<evidence type="ECO:0000256" key="23">
    <source>
        <dbReference type="ARBA" id="ARBA00093528"/>
    </source>
</evidence>
<dbReference type="GO" id="GO:0005576">
    <property type="term" value="C:extracellular region"/>
    <property type="evidence" value="ECO:0007669"/>
    <property type="project" value="UniProtKB-SubCell"/>
</dbReference>
<reference evidence="30" key="1">
    <citation type="submission" date="2025-08" db="UniProtKB">
        <authorList>
            <consortium name="Ensembl"/>
        </authorList>
    </citation>
    <scope>IDENTIFICATION</scope>
</reference>
<feature type="disulfide bond" evidence="24">
    <location>
        <begin position="130"/>
        <end position="148"/>
    </location>
</feature>
<comment type="subunit">
    <text evidence="23">Component of the membrane attack complex (MAC), composed of complement C5b, C6, C7, C8A, C8B, C8G and multiple copies of the pore-forming subunit C9.</text>
</comment>
<dbReference type="Pfam" id="PF00090">
    <property type="entry name" value="TSP_1"/>
    <property type="match status" value="2"/>
</dbReference>
<keyword evidence="5" id="KW-1134">Transmembrane beta strand</keyword>
<dbReference type="InterPro" id="IPR048831">
    <property type="entry name" value="C8A_B_C6_EGF-like"/>
</dbReference>
<evidence type="ECO:0000256" key="26">
    <source>
        <dbReference type="SAM" id="SignalP"/>
    </source>
</evidence>
<evidence type="ECO:0000259" key="27">
    <source>
        <dbReference type="PROSITE" id="PS50923"/>
    </source>
</evidence>
<dbReference type="PROSITE" id="PS50092">
    <property type="entry name" value="TSP1"/>
    <property type="match status" value="2"/>
</dbReference>
<keyword evidence="19 25" id="KW-1015">Disulfide bond</keyword>
<evidence type="ECO:0000256" key="19">
    <source>
        <dbReference type="ARBA" id="ARBA00023157"/>
    </source>
</evidence>
<dbReference type="GO" id="GO:0045087">
    <property type="term" value="P:innate immune response"/>
    <property type="evidence" value="ECO:0007669"/>
    <property type="project" value="UniProtKB-KW"/>
</dbReference>
<comment type="function">
    <text evidence="22">Component of the membrane attack complex (MAC), a multiprotein complex activated by the complement cascade, which inserts into a target cell membrane and forms a pore, leading to target cell membrane rupture and cell lysis. The MAC is initiated by proteolytic cleavage of C5 into complement C5b in response to the classical, alternative, lectin and GZMK complement pathways. The complement pathways consist in a cascade of proteins that leads to phagocytosis and breakdown of pathogens and signaling that strengthens the adaptive immune system. Together with component C5b, involved in MAC complex assembly: complement C5b and C6 associate with the outer leaflet of target cell membrane, reducing the energy for membrane bending.</text>
</comment>
<dbReference type="InterPro" id="IPR048828">
    <property type="entry name" value="C6_KAZAL"/>
</dbReference>
<evidence type="ECO:0000256" key="17">
    <source>
        <dbReference type="ARBA" id="ARBA00023058"/>
    </source>
</evidence>
<feature type="domain" description="Sushi" evidence="27">
    <location>
        <begin position="618"/>
        <end position="673"/>
    </location>
</feature>
<keyword evidence="14" id="KW-0204">Cytolysis</keyword>
<dbReference type="Pfam" id="PF00084">
    <property type="entry name" value="Sushi"/>
    <property type="match status" value="2"/>
</dbReference>
<dbReference type="InterPro" id="IPR020863">
    <property type="entry name" value="MACPF_CS"/>
</dbReference>
<keyword evidence="7" id="KW-0245">EGF-like domain</keyword>
<keyword evidence="20" id="KW-0325">Glycoprotein</keyword>
<dbReference type="CDD" id="cd00033">
    <property type="entry name" value="CCP"/>
    <property type="match status" value="2"/>
</dbReference>
<dbReference type="Pfam" id="PF21288">
    <property type="entry name" value="Kazal_C6"/>
    <property type="match status" value="1"/>
</dbReference>
<evidence type="ECO:0000256" key="16">
    <source>
        <dbReference type="ARBA" id="ARBA00022875"/>
    </source>
</evidence>
<dbReference type="GeneTree" id="ENSGT00940000156814"/>
<keyword evidence="13" id="KW-0677">Repeat</keyword>
<evidence type="ECO:0000256" key="2">
    <source>
        <dbReference type="ARBA" id="ARBA00004613"/>
    </source>
</evidence>
<dbReference type="GO" id="GO:0006958">
    <property type="term" value="P:complement activation, classical pathway"/>
    <property type="evidence" value="ECO:0007669"/>
    <property type="project" value="UniProtKB-KW"/>
</dbReference>
<dbReference type="PANTHER" id="PTHR45742">
    <property type="entry name" value="COMPLEMENT COMPONENT C6"/>
    <property type="match status" value="1"/>
</dbReference>
<dbReference type="InterPro" id="IPR020864">
    <property type="entry name" value="MACPF"/>
</dbReference>
<keyword evidence="8" id="KW-1052">Target cell membrane</keyword>